<keyword evidence="4" id="KW-0560">Oxidoreductase</keyword>
<evidence type="ECO:0000256" key="1">
    <source>
        <dbReference type="ARBA" id="ARBA00010617"/>
    </source>
</evidence>
<dbReference type="InterPro" id="IPR036396">
    <property type="entry name" value="Cyt_P450_sf"/>
</dbReference>
<accession>A0ABU5C7Z4</accession>
<evidence type="ECO:0000256" key="4">
    <source>
        <dbReference type="ARBA" id="ARBA00023002"/>
    </source>
</evidence>
<comment type="caution">
    <text evidence="6">The sequence shown here is derived from an EMBL/GenBank/DDBJ whole genome shotgun (WGS) entry which is preliminary data.</text>
</comment>
<evidence type="ECO:0000256" key="5">
    <source>
        <dbReference type="ARBA" id="ARBA00023004"/>
    </source>
</evidence>
<evidence type="ECO:0000256" key="3">
    <source>
        <dbReference type="ARBA" id="ARBA00022723"/>
    </source>
</evidence>
<dbReference type="Gene3D" id="1.10.630.10">
    <property type="entry name" value="Cytochrome P450"/>
    <property type="match status" value="1"/>
</dbReference>
<protein>
    <submittedName>
        <fullName evidence="6">Cytochrome P450</fullName>
    </submittedName>
</protein>
<dbReference type="Proteomes" id="UP001281447">
    <property type="component" value="Unassembled WGS sequence"/>
</dbReference>
<keyword evidence="5" id="KW-0408">Iron</keyword>
<evidence type="ECO:0000313" key="6">
    <source>
        <dbReference type="EMBL" id="MDY0394963.1"/>
    </source>
</evidence>
<keyword evidence="7" id="KW-1185">Reference proteome</keyword>
<keyword evidence="2" id="KW-0349">Heme</keyword>
<name>A0ABU5C7Z4_9BACI</name>
<dbReference type="EMBL" id="JAWDIP010000003">
    <property type="protein sequence ID" value="MDY0394963.1"/>
    <property type="molecule type" value="Genomic_DNA"/>
</dbReference>
<sequence length="120" mass="14190">MKKDFLWKGFDFKEGTMVLLDLYGTNHDASLWEKPDSFWPERFRNRKEDAYDFIPQGGGDYHQDHRCPGEWLTIDLMKTTLDLLANHMTYTVPKQNLKYSMIRMPSLPKSRFIIAEVSKV</sequence>
<gene>
    <name evidence="6" type="ORF">RWE15_11620</name>
</gene>
<dbReference type="PANTHER" id="PTHR24302:SF15">
    <property type="entry name" value="FATTY-ACID PEROXYGENASE"/>
    <property type="match status" value="1"/>
</dbReference>
<dbReference type="InterPro" id="IPR001128">
    <property type="entry name" value="Cyt_P450"/>
</dbReference>
<dbReference type="SUPFAM" id="SSF48264">
    <property type="entry name" value="Cytochrome P450"/>
    <property type="match status" value="1"/>
</dbReference>
<evidence type="ECO:0000256" key="2">
    <source>
        <dbReference type="ARBA" id="ARBA00022617"/>
    </source>
</evidence>
<reference evidence="6 7" key="1">
    <citation type="submission" date="2023-10" db="EMBL/GenBank/DDBJ databases">
        <title>Virgibacillus halophilus 5B73C genome.</title>
        <authorList>
            <person name="Miliotis G."/>
            <person name="Sengupta P."/>
            <person name="Hameed A."/>
            <person name="Chuvochina M."/>
            <person name="Mcdonagh F."/>
            <person name="Simpson A.C."/>
            <person name="Singh N.K."/>
            <person name="Rekha P.D."/>
            <person name="Raman K."/>
            <person name="Hugenholtz P."/>
            <person name="Venkateswaran K."/>
        </authorList>
    </citation>
    <scope>NUCLEOTIDE SEQUENCE [LARGE SCALE GENOMIC DNA]</scope>
    <source>
        <strain evidence="6 7">5B73C</strain>
    </source>
</reference>
<keyword evidence="3" id="KW-0479">Metal-binding</keyword>
<dbReference type="PANTHER" id="PTHR24302">
    <property type="entry name" value="CYTOCHROME P450 FAMILY 3"/>
    <property type="match status" value="1"/>
</dbReference>
<dbReference type="Pfam" id="PF00067">
    <property type="entry name" value="p450"/>
    <property type="match status" value="1"/>
</dbReference>
<evidence type="ECO:0000313" key="7">
    <source>
        <dbReference type="Proteomes" id="UP001281447"/>
    </source>
</evidence>
<organism evidence="6 7">
    <name type="scientific">Tigheibacillus halophilus</name>
    <dbReference type="NCBI Taxonomy" id="361280"/>
    <lineage>
        <taxon>Bacteria</taxon>
        <taxon>Bacillati</taxon>
        <taxon>Bacillota</taxon>
        <taxon>Bacilli</taxon>
        <taxon>Bacillales</taxon>
        <taxon>Bacillaceae</taxon>
        <taxon>Tigheibacillus</taxon>
    </lineage>
</organism>
<dbReference type="InterPro" id="IPR050705">
    <property type="entry name" value="Cytochrome_P450_3A"/>
</dbReference>
<comment type="similarity">
    <text evidence="1">Belongs to the cytochrome P450 family.</text>
</comment>
<proteinExistence type="inferred from homology"/>